<dbReference type="PANTHER" id="PTHR31839">
    <property type="entry name" value="DEHYDRATION-RESPONSIVE ELEMENT-BINDING PROTEIN 1D"/>
    <property type="match status" value="1"/>
</dbReference>
<name>A0ABR0XWA8_REHGL</name>
<protein>
    <submittedName>
        <fullName evidence="1">Uncharacterized protein</fullName>
    </submittedName>
</protein>
<evidence type="ECO:0000313" key="2">
    <source>
        <dbReference type="Proteomes" id="UP001318860"/>
    </source>
</evidence>
<gene>
    <name evidence="1" type="ORF">DH2020_000367</name>
</gene>
<reference evidence="1 2" key="1">
    <citation type="journal article" date="2021" name="Comput. Struct. Biotechnol. J.">
        <title>De novo genome assembly of the potent medicinal plant Rehmannia glutinosa using nanopore technology.</title>
        <authorList>
            <person name="Ma L."/>
            <person name="Dong C."/>
            <person name="Song C."/>
            <person name="Wang X."/>
            <person name="Zheng X."/>
            <person name="Niu Y."/>
            <person name="Chen S."/>
            <person name="Feng W."/>
        </authorList>
    </citation>
    <scope>NUCLEOTIDE SEQUENCE [LARGE SCALE GENOMIC DNA]</scope>
    <source>
        <strain evidence="1">DH-2019</strain>
    </source>
</reference>
<evidence type="ECO:0000313" key="1">
    <source>
        <dbReference type="EMBL" id="KAK6163503.1"/>
    </source>
</evidence>
<dbReference type="Proteomes" id="UP001318860">
    <property type="component" value="Unassembled WGS sequence"/>
</dbReference>
<dbReference type="PANTHER" id="PTHR31839:SF42">
    <property type="entry name" value="DEHYDRATION-RESPONSIVE ELEMENT-BINDING PROTEIN 1F"/>
    <property type="match status" value="1"/>
</dbReference>
<proteinExistence type="predicted"/>
<keyword evidence="2" id="KW-1185">Reference proteome</keyword>
<sequence>MGLRAARSQQEIAAMAGDILRRGDRRRGARRGGTGSAWRRRAAQFPDSAWCIPRAESSSHQDIQRAVLEASRNIVRPVSSVSSSSFRFSKEKALVENTRSSMEILMPNSCGEVGFMDEEAIFNMPVLLDSMAEGMLLTPLAMKKGFNWSAHDQLDDAVEITLWGTEFFVLAILR</sequence>
<dbReference type="EMBL" id="JABTTQ020000001">
    <property type="protein sequence ID" value="KAK6163503.1"/>
    <property type="molecule type" value="Genomic_DNA"/>
</dbReference>
<accession>A0ABR0XWA8</accession>
<organism evidence="1 2">
    <name type="scientific">Rehmannia glutinosa</name>
    <name type="common">Chinese foxglove</name>
    <dbReference type="NCBI Taxonomy" id="99300"/>
    <lineage>
        <taxon>Eukaryota</taxon>
        <taxon>Viridiplantae</taxon>
        <taxon>Streptophyta</taxon>
        <taxon>Embryophyta</taxon>
        <taxon>Tracheophyta</taxon>
        <taxon>Spermatophyta</taxon>
        <taxon>Magnoliopsida</taxon>
        <taxon>eudicotyledons</taxon>
        <taxon>Gunneridae</taxon>
        <taxon>Pentapetalae</taxon>
        <taxon>asterids</taxon>
        <taxon>lamiids</taxon>
        <taxon>Lamiales</taxon>
        <taxon>Orobanchaceae</taxon>
        <taxon>Rehmannieae</taxon>
        <taxon>Rehmannia</taxon>
    </lineage>
</organism>
<comment type="caution">
    <text evidence="1">The sequence shown here is derived from an EMBL/GenBank/DDBJ whole genome shotgun (WGS) entry which is preliminary data.</text>
</comment>
<dbReference type="InterPro" id="IPR045277">
    <property type="entry name" value="DRE1A-I"/>
</dbReference>